<dbReference type="RefSeq" id="WP_132921035.1">
    <property type="nucleotide sequence ID" value="NZ_SJOI01000001.1"/>
</dbReference>
<protein>
    <recommendedName>
        <fullName evidence="3">Neutral/alkaline ceramidase-like enzyme</fullName>
    </recommendedName>
</protein>
<name>A0A4R1N697_9GAMM</name>
<dbReference type="EMBL" id="SJOI01000001">
    <property type="protein sequence ID" value="TCL02057.1"/>
    <property type="molecule type" value="Genomic_DNA"/>
</dbReference>
<proteinExistence type="predicted"/>
<sequence length="458" mass="48277">MKRTKWSRRKFLAAGCAIAITAILLPRLVSGRAAETPSLSAGAGKAQVAFPAGLFPLDGFAGEHDPLFGRVLLLDDGRQRVAIVVIDLTSVSDEMITGMKTILTDIAGVPAENTLICASHTFSTPHVFSPGHAPAGTDMARNDAMSRAFGAAVRTAATQAVAALQPAHLGYGSGTSRVNVNRDLPTPAGWWLGANESGFADPYLGVLRIDDVEGKPLAILMNFAVQSSVMDGSQRAAGGKLISADLAGSAARYVETHYGADTVALFLVGAAGDQAPYFQANRQIFNRDGSLGQSDLHETGFTLVDLLGERLGADIVQVCENILTKPSGHLRIQREKIEVTSQEFSPADKPVGPVTAFDYRLGTQVMIPVVLLRVGDMTLVGIQPELAAIIGAHIRANSPSSPTIVATMVDGAAKYLPDAQSYDRFTYEARNSPYAKGAAETAAAAIVGSLKRMNASYK</sequence>
<dbReference type="PROSITE" id="PS51318">
    <property type="entry name" value="TAT"/>
    <property type="match status" value="1"/>
</dbReference>
<accession>A0A4R1N697</accession>
<evidence type="ECO:0000313" key="2">
    <source>
        <dbReference type="Proteomes" id="UP000294555"/>
    </source>
</evidence>
<dbReference type="AlphaFoldDB" id="A0A4R1N697"/>
<evidence type="ECO:0000313" key="1">
    <source>
        <dbReference type="EMBL" id="TCL02057.1"/>
    </source>
</evidence>
<gene>
    <name evidence="1" type="ORF">EZJ58_0045</name>
</gene>
<dbReference type="InterPro" id="IPR006311">
    <property type="entry name" value="TAT_signal"/>
</dbReference>
<keyword evidence="2" id="KW-1185">Reference proteome</keyword>
<dbReference type="Proteomes" id="UP000294555">
    <property type="component" value="Unassembled WGS sequence"/>
</dbReference>
<organism evidence="1 2">
    <name type="scientific">Sodalis ligni</name>
    <dbReference type="NCBI Taxonomy" id="2697027"/>
    <lineage>
        <taxon>Bacteria</taxon>
        <taxon>Pseudomonadati</taxon>
        <taxon>Pseudomonadota</taxon>
        <taxon>Gammaproteobacteria</taxon>
        <taxon>Enterobacterales</taxon>
        <taxon>Bruguierivoracaceae</taxon>
        <taxon>Sodalis</taxon>
    </lineage>
</organism>
<dbReference type="OrthoDB" id="2339720at2"/>
<comment type="caution">
    <text evidence="1">The sequence shown here is derived from an EMBL/GenBank/DDBJ whole genome shotgun (WGS) entry which is preliminary data.</text>
</comment>
<evidence type="ECO:0008006" key="3">
    <source>
        <dbReference type="Google" id="ProtNLM"/>
    </source>
</evidence>
<reference evidence="1 2" key="1">
    <citation type="submission" date="2019-02" db="EMBL/GenBank/DDBJ databases">
        <title>Investigation of anaerobic lignin degradation for improved lignocellulosic biofuels.</title>
        <authorList>
            <person name="Deangelis K."/>
        </authorList>
    </citation>
    <scope>NUCLEOTIDE SEQUENCE [LARGE SCALE GENOMIC DNA]</scope>
    <source>
        <strain evidence="1 2">159R</strain>
    </source>
</reference>